<reference evidence="2" key="1">
    <citation type="submission" date="2023-02" db="EMBL/GenBank/DDBJ databases">
        <title>Genome of toxic invasive species Heracleum sosnowskyi carries increased number of genes despite the absence of recent whole-genome duplications.</title>
        <authorList>
            <person name="Schelkunov M."/>
            <person name="Shtratnikova V."/>
            <person name="Makarenko M."/>
            <person name="Klepikova A."/>
            <person name="Omelchenko D."/>
            <person name="Novikova G."/>
            <person name="Obukhova E."/>
            <person name="Bogdanov V."/>
            <person name="Penin A."/>
            <person name="Logacheva M."/>
        </authorList>
    </citation>
    <scope>NUCLEOTIDE SEQUENCE</scope>
    <source>
        <strain evidence="2">Hsosn_3</strain>
        <tissue evidence="2">Leaf</tissue>
    </source>
</reference>
<dbReference type="Pfam" id="PF00512">
    <property type="entry name" value="HisKA"/>
    <property type="match status" value="1"/>
</dbReference>
<dbReference type="GO" id="GO:0000155">
    <property type="term" value="F:phosphorelay sensor kinase activity"/>
    <property type="evidence" value="ECO:0007669"/>
    <property type="project" value="InterPro"/>
</dbReference>
<dbReference type="Proteomes" id="UP001237642">
    <property type="component" value="Unassembled WGS sequence"/>
</dbReference>
<dbReference type="InterPro" id="IPR003661">
    <property type="entry name" value="HisK_dim/P_dom"/>
</dbReference>
<proteinExistence type="predicted"/>
<gene>
    <name evidence="2" type="ORF">POM88_015466</name>
</gene>
<dbReference type="EMBL" id="JAUIZM010000004">
    <property type="protein sequence ID" value="KAK1387288.1"/>
    <property type="molecule type" value="Genomic_DNA"/>
</dbReference>
<dbReference type="CDD" id="cd00082">
    <property type="entry name" value="HisKA"/>
    <property type="match status" value="1"/>
</dbReference>
<name>A0AAD8MXG5_9APIA</name>
<feature type="domain" description="Signal transduction histidine kinase dimerisation/phosphoacceptor" evidence="1">
    <location>
        <begin position="35"/>
        <end position="99"/>
    </location>
</feature>
<dbReference type="SMART" id="SM00388">
    <property type="entry name" value="HisKA"/>
    <property type="match status" value="1"/>
</dbReference>
<organism evidence="2 3">
    <name type="scientific">Heracleum sosnowskyi</name>
    <dbReference type="NCBI Taxonomy" id="360622"/>
    <lineage>
        <taxon>Eukaryota</taxon>
        <taxon>Viridiplantae</taxon>
        <taxon>Streptophyta</taxon>
        <taxon>Embryophyta</taxon>
        <taxon>Tracheophyta</taxon>
        <taxon>Spermatophyta</taxon>
        <taxon>Magnoliopsida</taxon>
        <taxon>eudicotyledons</taxon>
        <taxon>Gunneridae</taxon>
        <taxon>Pentapetalae</taxon>
        <taxon>asterids</taxon>
        <taxon>campanulids</taxon>
        <taxon>Apiales</taxon>
        <taxon>Apiaceae</taxon>
        <taxon>Apioideae</taxon>
        <taxon>apioid superclade</taxon>
        <taxon>Tordylieae</taxon>
        <taxon>Tordyliinae</taxon>
        <taxon>Heracleum</taxon>
    </lineage>
</organism>
<accession>A0AAD8MXG5</accession>
<protein>
    <recommendedName>
        <fullName evidence="1">Signal transduction histidine kinase dimerisation/phosphoacceptor domain-containing protein</fullName>
    </recommendedName>
</protein>
<keyword evidence="3" id="KW-1185">Reference proteome</keyword>
<comment type="caution">
    <text evidence="2">The sequence shown here is derived from an EMBL/GenBank/DDBJ whole genome shotgun (WGS) entry which is preliminary data.</text>
</comment>
<dbReference type="AlphaFoldDB" id="A0AAD8MXG5"/>
<evidence type="ECO:0000313" key="3">
    <source>
        <dbReference type="Proteomes" id="UP001237642"/>
    </source>
</evidence>
<reference evidence="2" key="2">
    <citation type="submission" date="2023-05" db="EMBL/GenBank/DDBJ databases">
        <authorList>
            <person name="Schelkunov M.I."/>
        </authorList>
    </citation>
    <scope>NUCLEOTIDE SEQUENCE</scope>
    <source>
        <strain evidence="2">Hsosn_3</strain>
        <tissue evidence="2">Leaf</tissue>
    </source>
</reference>
<evidence type="ECO:0000313" key="2">
    <source>
        <dbReference type="EMBL" id="KAK1387288.1"/>
    </source>
</evidence>
<sequence length="221" mass="25393">MEGQVIVAFCFLQIASPELQQALEVHRQQENKSYGRMKELAYICQEIKKPLSGIRFTNSLLEVTNLTEDQKQFLETSAACEKQTLKIIKDVNLEQIDDRYCGTGNFKCFITKTRDLSTVNYVVWRRNETCKTDDQSFCVSMGVAADSWIAFTDKFLTLDDNSNEKNNLKKKMLKLIDIYYDALDAPKSGKEDDIDEITWQTYKGQLTEKWLDTGPTDSDCS</sequence>
<dbReference type="FunFam" id="1.10.287.130:FF:000029">
    <property type="entry name" value="Phytochrome"/>
    <property type="match status" value="1"/>
</dbReference>
<dbReference type="Gene3D" id="1.10.287.130">
    <property type="match status" value="1"/>
</dbReference>
<evidence type="ECO:0000259" key="1">
    <source>
        <dbReference type="SMART" id="SM00388"/>
    </source>
</evidence>